<keyword evidence="4" id="KW-1185">Reference proteome</keyword>
<dbReference type="RefSeq" id="WP_227227837.1">
    <property type="nucleotide sequence ID" value="NZ_JAJCVJ010000001.1"/>
</dbReference>
<feature type="compositionally biased region" description="Acidic residues" evidence="1">
    <location>
        <begin position="338"/>
        <end position="348"/>
    </location>
</feature>
<keyword evidence="2" id="KW-1133">Transmembrane helix</keyword>
<feature type="transmembrane region" description="Helical" evidence="2">
    <location>
        <begin position="45"/>
        <end position="64"/>
    </location>
</feature>
<evidence type="ECO:0000256" key="2">
    <source>
        <dbReference type="SAM" id="Phobius"/>
    </source>
</evidence>
<evidence type="ECO:0000256" key="1">
    <source>
        <dbReference type="SAM" id="MobiDB-lite"/>
    </source>
</evidence>
<reference evidence="3 4" key="1">
    <citation type="journal article" date="2019" name="Int. J. Syst. Evol. Microbiol.">
        <title>The Global Catalogue of Microorganisms (GCM) 10K type strain sequencing project: providing services to taxonomists for standard genome sequencing and annotation.</title>
        <authorList>
            <consortium name="The Broad Institute Genomics Platform"/>
            <consortium name="The Broad Institute Genome Sequencing Center for Infectious Disease"/>
            <person name="Wu L."/>
            <person name="Ma J."/>
        </authorList>
    </citation>
    <scope>NUCLEOTIDE SEQUENCE [LARGE SCALE GENOMIC DNA]</scope>
    <source>
        <strain evidence="3 4">CGMCC 1.12237</strain>
    </source>
</reference>
<name>A0ABD5RA39_9EURY</name>
<feature type="transmembrane region" description="Helical" evidence="2">
    <location>
        <begin position="145"/>
        <end position="169"/>
    </location>
</feature>
<feature type="transmembrane region" description="Helical" evidence="2">
    <location>
        <begin position="101"/>
        <end position="124"/>
    </location>
</feature>
<feature type="compositionally biased region" description="Low complexity" evidence="1">
    <location>
        <begin position="366"/>
        <end position="385"/>
    </location>
</feature>
<evidence type="ECO:0000313" key="3">
    <source>
        <dbReference type="EMBL" id="MFC5366827.1"/>
    </source>
</evidence>
<dbReference type="EMBL" id="JBHSKX010000001">
    <property type="protein sequence ID" value="MFC5366827.1"/>
    <property type="molecule type" value="Genomic_DNA"/>
</dbReference>
<organism evidence="3 4">
    <name type="scientific">Salinirubrum litoreum</name>
    <dbReference type="NCBI Taxonomy" id="1126234"/>
    <lineage>
        <taxon>Archaea</taxon>
        <taxon>Methanobacteriati</taxon>
        <taxon>Methanobacteriota</taxon>
        <taxon>Stenosarchaea group</taxon>
        <taxon>Halobacteria</taxon>
        <taxon>Halobacteriales</taxon>
        <taxon>Haloferacaceae</taxon>
        <taxon>Salinirubrum</taxon>
    </lineage>
</organism>
<sequence>MFGDALSTPAKTSDAAVTVLIGGVLTLFATVGLVGLTVALVATPLALLAVPVALLPAFVLRGYYVAVLDAGAHREPGAPSIVRWGTLLSDGVKSVLVSAGYLLPAVLLVALGVAALVALVPPEVADPATSPSPSAVESSVSDARALGVLTVLVLGSLLLLGYALLYAYLRPAALAVFAVSGSLREAFRLGRVRAVAGTGDYAVGWLLAGLLLVVGGLFVVPLSVLLVGFFLLFYLQVVAHSLYGRGASDVLVPEAGSTGDDGADDTETADDPDEAADVDADDSDVDDSGDDGDLPSEWAVTSADTDEVDDDAGTDGAPDTDDQTDTDETTDSDHEAVDADDSLTDWDDVSAAVELSASADTDDANGTTAGAVQSAGGVSAAVQSGRGVTLDETDHAADEAPLDDSAADVAADPETETETETETDSKTDTDTETETDPFDWGPADGR</sequence>
<feature type="compositionally biased region" description="Acidic residues" evidence="1">
    <location>
        <begin position="261"/>
        <end position="294"/>
    </location>
</feature>
<dbReference type="Pfam" id="PF13197">
    <property type="entry name" value="DUF4013"/>
    <property type="match status" value="1"/>
</dbReference>
<keyword evidence="2" id="KW-0812">Transmembrane</keyword>
<keyword evidence="2" id="KW-0472">Membrane</keyword>
<feature type="transmembrane region" description="Helical" evidence="2">
    <location>
        <begin position="15"/>
        <end position="38"/>
    </location>
</feature>
<protein>
    <submittedName>
        <fullName evidence="3">DUF4013 domain-containing protein</fullName>
    </submittedName>
</protein>
<proteinExistence type="predicted"/>
<feature type="region of interest" description="Disordered" evidence="1">
    <location>
        <begin position="254"/>
        <end position="446"/>
    </location>
</feature>
<dbReference type="Proteomes" id="UP001596201">
    <property type="component" value="Unassembled WGS sequence"/>
</dbReference>
<comment type="caution">
    <text evidence="3">The sequence shown here is derived from an EMBL/GenBank/DDBJ whole genome shotgun (WGS) entry which is preliminary data.</text>
</comment>
<dbReference type="AlphaFoldDB" id="A0ABD5RA39"/>
<dbReference type="InterPro" id="IPR025098">
    <property type="entry name" value="DUF4013"/>
</dbReference>
<gene>
    <name evidence="3" type="ORF">ACFPJ5_07730</name>
</gene>
<evidence type="ECO:0000313" key="4">
    <source>
        <dbReference type="Proteomes" id="UP001596201"/>
    </source>
</evidence>
<feature type="compositionally biased region" description="Acidic residues" evidence="1">
    <location>
        <begin position="304"/>
        <end position="330"/>
    </location>
</feature>
<feature type="compositionally biased region" description="Acidic residues" evidence="1">
    <location>
        <begin position="400"/>
        <end position="422"/>
    </location>
</feature>
<accession>A0ABD5RA39</accession>
<feature type="transmembrane region" description="Helical" evidence="2">
    <location>
        <begin position="202"/>
        <end position="235"/>
    </location>
</feature>